<dbReference type="PANTHER" id="PTHR37422:SF13">
    <property type="entry name" value="LIPOPOLYSACCHARIDE BIOSYNTHESIS PROTEIN PA4999-RELATED"/>
    <property type="match status" value="1"/>
</dbReference>
<protein>
    <recommendedName>
        <fullName evidence="6">O-antigen ligase-related domain-containing protein</fullName>
    </recommendedName>
</protein>
<accession>A0A2A6RG29</accession>
<dbReference type="InterPro" id="IPR051533">
    <property type="entry name" value="WaaL-like"/>
</dbReference>
<organism evidence="7 8">
    <name type="scientific">Candidatus Viridilinea mediisalina</name>
    <dbReference type="NCBI Taxonomy" id="2024553"/>
    <lineage>
        <taxon>Bacteria</taxon>
        <taxon>Bacillati</taxon>
        <taxon>Chloroflexota</taxon>
        <taxon>Chloroflexia</taxon>
        <taxon>Chloroflexales</taxon>
        <taxon>Chloroflexineae</taxon>
        <taxon>Oscillochloridaceae</taxon>
        <taxon>Candidatus Viridilinea</taxon>
    </lineage>
</organism>
<feature type="transmembrane region" description="Helical" evidence="5">
    <location>
        <begin position="115"/>
        <end position="132"/>
    </location>
</feature>
<evidence type="ECO:0000256" key="1">
    <source>
        <dbReference type="ARBA" id="ARBA00004141"/>
    </source>
</evidence>
<evidence type="ECO:0000313" key="8">
    <source>
        <dbReference type="Proteomes" id="UP000220527"/>
    </source>
</evidence>
<dbReference type="Pfam" id="PF04932">
    <property type="entry name" value="Wzy_C"/>
    <property type="match status" value="1"/>
</dbReference>
<dbReference type="EMBL" id="NQWI01000092">
    <property type="protein sequence ID" value="PDW02027.1"/>
    <property type="molecule type" value="Genomic_DNA"/>
</dbReference>
<feature type="transmembrane region" description="Helical" evidence="5">
    <location>
        <begin position="409"/>
        <end position="427"/>
    </location>
</feature>
<feature type="transmembrane region" description="Helical" evidence="5">
    <location>
        <begin position="53"/>
        <end position="72"/>
    </location>
</feature>
<evidence type="ECO:0000256" key="3">
    <source>
        <dbReference type="ARBA" id="ARBA00022989"/>
    </source>
</evidence>
<feature type="transmembrane region" description="Helical" evidence="5">
    <location>
        <begin position="6"/>
        <end position="22"/>
    </location>
</feature>
<reference evidence="8" key="1">
    <citation type="submission" date="2017-08" db="EMBL/GenBank/DDBJ databases">
        <authorList>
            <person name="Grouzdev D.S."/>
            <person name="Gaisin V.A."/>
            <person name="Rysina M.S."/>
            <person name="Gorlenko V.M."/>
        </authorList>
    </citation>
    <scope>NUCLEOTIDE SEQUENCE [LARGE SCALE GENOMIC DNA]</scope>
    <source>
        <strain evidence="8">Kir15-3F</strain>
    </source>
</reference>
<dbReference type="RefSeq" id="WP_097645127.1">
    <property type="nucleotide sequence ID" value="NZ_NQWI01000092.1"/>
</dbReference>
<gene>
    <name evidence="7" type="ORF">CJ255_16120</name>
</gene>
<feature type="transmembrane region" description="Helical" evidence="5">
    <location>
        <begin position="181"/>
        <end position="199"/>
    </location>
</feature>
<keyword evidence="2 5" id="KW-0812">Transmembrane</keyword>
<feature type="domain" description="O-antigen ligase-related" evidence="6">
    <location>
        <begin position="215"/>
        <end position="366"/>
    </location>
</feature>
<name>A0A2A6RG29_9CHLR</name>
<keyword evidence="4 5" id="KW-0472">Membrane</keyword>
<proteinExistence type="predicted"/>
<feature type="transmembrane region" description="Helical" evidence="5">
    <location>
        <begin position="353"/>
        <end position="375"/>
    </location>
</feature>
<keyword evidence="3 5" id="KW-1133">Transmembrane helix</keyword>
<feature type="transmembrane region" description="Helical" evidence="5">
    <location>
        <begin position="144"/>
        <end position="161"/>
    </location>
</feature>
<feature type="transmembrane region" description="Helical" evidence="5">
    <location>
        <begin position="84"/>
        <end position="103"/>
    </location>
</feature>
<dbReference type="Proteomes" id="UP000220527">
    <property type="component" value="Unassembled WGS sequence"/>
</dbReference>
<evidence type="ECO:0000256" key="4">
    <source>
        <dbReference type="ARBA" id="ARBA00023136"/>
    </source>
</evidence>
<feature type="transmembrane region" description="Helical" evidence="5">
    <location>
        <begin position="229"/>
        <end position="245"/>
    </location>
</feature>
<evidence type="ECO:0000259" key="6">
    <source>
        <dbReference type="Pfam" id="PF04932"/>
    </source>
</evidence>
<feature type="transmembrane region" description="Helical" evidence="5">
    <location>
        <begin position="204"/>
        <end position="223"/>
    </location>
</feature>
<dbReference type="InterPro" id="IPR007016">
    <property type="entry name" value="O-antigen_ligase-rel_domated"/>
</dbReference>
<comment type="caution">
    <text evidence="7">The sequence shown here is derived from an EMBL/GenBank/DDBJ whole genome shotgun (WGS) entry which is preliminary data.</text>
</comment>
<keyword evidence="8" id="KW-1185">Reference proteome</keyword>
<evidence type="ECO:0000313" key="7">
    <source>
        <dbReference type="EMBL" id="PDW02027.1"/>
    </source>
</evidence>
<comment type="subcellular location">
    <subcellularLocation>
        <location evidence="1">Membrane</location>
        <topology evidence="1">Multi-pass membrane protein</topology>
    </subcellularLocation>
</comment>
<dbReference type="GO" id="GO:0016020">
    <property type="term" value="C:membrane"/>
    <property type="evidence" value="ECO:0007669"/>
    <property type="project" value="UniProtKB-SubCell"/>
</dbReference>
<dbReference type="AlphaFoldDB" id="A0A2A6RG29"/>
<feature type="transmembrane region" description="Helical" evidence="5">
    <location>
        <begin position="387"/>
        <end position="403"/>
    </location>
</feature>
<feature type="transmembrane region" description="Helical" evidence="5">
    <location>
        <begin position="29"/>
        <end position="47"/>
    </location>
</feature>
<evidence type="ECO:0000256" key="2">
    <source>
        <dbReference type="ARBA" id="ARBA00022692"/>
    </source>
</evidence>
<dbReference type="PANTHER" id="PTHR37422">
    <property type="entry name" value="TEICHURONIC ACID BIOSYNTHESIS PROTEIN TUAE"/>
    <property type="match status" value="1"/>
</dbReference>
<feature type="transmembrane region" description="Helical" evidence="5">
    <location>
        <begin position="252"/>
        <end position="271"/>
    </location>
</feature>
<sequence>MEEFLINALLFIIVFVILMVFFRQPEWPLALHVSGFYYYPLIFEILGLETSSLTTLTFYLFLVTGYLLPVFFRRSSKILDVLQTRSSFFLALFTVWMIFNWMFLSFESAIGRDKIIFMFLLAWAPYVGVATFDDKQMHRFLKIIVWLGMLGVVISLVQLFLGSGFSSATARFSITDAANPLGYAYAIGLSVAVLLVFLVEEKRLWVWLVALVYISTSVILIFMSASRGPILALFVSSIFYISQFNGRHRIKIASLVFLSVFLLWYLLPVFISDGFLQRFSETSSAIWSVVSLNYSGMDRYQLITASSGRWIVWQSSISNFIANPIVGVGLGNDRIDFISSSVNVFAHNFVLEIAAELGLIGLILFAGFIFNIFRLLFKMNKYSSDRILMASLTVLFTYSIITMSFSGRLVTVTTFWLACGWISGFAVRSKSTLVTRKNNSRRYISPLRS</sequence>
<evidence type="ECO:0000256" key="5">
    <source>
        <dbReference type="SAM" id="Phobius"/>
    </source>
</evidence>